<feature type="compositionally biased region" description="Polar residues" evidence="2">
    <location>
        <begin position="549"/>
        <end position="575"/>
    </location>
</feature>
<dbReference type="SUPFAM" id="SSF53335">
    <property type="entry name" value="S-adenosyl-L-methionine-dependent methyltransferases"/>
    <property type="match status" value="1"/>
</dbReference>
<evidence type="ECO:0000313" key="5">
    <source>
        <dbReference type="Proteomes" id="UP001345691"/>
    </source>
</evidence>
<name>A0ABR0IWE2_9EURO</name>
<evidence type="ECO:0000259" key="3">
    <source>
        <dbReference type="Pfam" id="PF13649"/>
    </source>
</evidence>
<feature type="region of interest" description="Disordered" evidence="2">
    <location>
        <begin position="1"/>
        <end position="43"/>
    </location>
</feature>
<feature type="compositionally biased region" description="Polar residues" evidence="2">
    <location>
        <begin position="499"/>
        <end position="513"/>
    </location>
</feature>
<comment type="caution">
    <text evidence="4">The sequence shown here is derived from an EMBL/GenBank/DDBJ whole genome shotgun (WGS) entry which is preliminary data.</text>
</comment>
<dbReference type="Gene3D" id="1.20.58.60">
    <property type="match status" value="1"/>
</dbReference>
<keyword evidence="1" id="KW-0175">Coiled coil</keyword>
<accession>A0ABR0IWE2</accession>
<dbReference type="InterPro" id="IPR041698">
    <property type="entry name" value="Methyltransf_25"/>
</dbReference>
<protein>
    <recommendedName>
        <fullName evidence="3">Methyltransferase domain-containing protein</fullName>
    </recommendedName>
</protein>
<dbReference type="Pfam" id="PF13649">
    <property type="entry name" value="Methyltransf_25"/>
    <property type="match status" value="1"/>
</dbReference>
<organism evidence="4 5">
    <name type="scientific">Exophiala sideris</name>
    <dbReference type="NCBI Taxonomy" id="1016849"/>
    <lineage>
        <taxon>Eukaryota</taxon>
        <taxon>Fungi</taxon>
        <taxon>Dikarya</taxon>
        <taxon>Ascomycota</taxon>
        <taxon>Pezizomycotina</taxon>
        <taxon>Eurotiomycetes</taxon>
        <taxon>Chaetothyriomycetidae</taxon>
        <taxon>Chaetothyriales</taxon>
        <taxon>Herpotrichiellaceae</taxon>
        <taxon>Exophiala</taxon>
    </lineage>
</organism>
<dbReference type="Proteomes" id="UP001345691">
    <property type="component" value="Unassembled WGS sequence"/>
</dbReference>
<feature type="compositionally biased region" description="Polar residues" evidence="2">
    <location>
        <begin position="720"/>
        <end position="734"/>
    </location>
</feature>
<dbReference type="PANTHER" id="PTHR37271:SF1">
    <property type="entry name" value="KARYOGAMY PROTEIN KAR9"/>
    <property type="match status" value="1"/>
</dbReference>
<feature type="region of interest" description="Disordered" evidence="2">
    <location>
        <begin position="499"/>
        <end position="772"/>
    </location>
</feature>
<evidence type="ECO:0000256" key="2">
    <source>
        <dbReference type="SAM" id="MobiDB-lite"/>
    </source>
</evidence>
<evidence type="ECO:0000256" key="1">
    <source>
        <dbReference type="SAM" id="Coils"/>
    </source>
</evidence>
<feature type="coiled-coil region" evidence="1">
    <location>
        <begin position="335"/>
        <end position="362"/>
    </location>
</feature>
<evidence type="ECO:0000313" key="4">
    <source>
        <dbReference type="EMBL" id="KAK5048871.1"/>
    </source>
</evidence>
<dbReference type="InterPro" id="IPR013889">
    <property type="entry name" value="Karyogamy_KAR9"/>
</dbReference>
<keyword evidence="5" id="KW-1185">Reference proteome</keyword>
<dbReference type="PANTHER" id="PTHR37271">
    <property type="entry name" value="KARYOGAMY PROTEIN KAR9"/>
    <property type="match status" value="1"/>
</dbReference>
<dbReference type="InterPro" id="IPR029063">
    <property type="entry name" value="SAM-dependent_MTases_sf"/>
</dbReference>
<feature type="compositionally biased region" description="Basic and acidic residues" evidence="2">
    <location>
        <begin position="674"/>
        <end position="689"/>
    </location>
</feature>
<feature type="domain" description="Methyltransferase" evidence="3">
    <location>
        <begin position="833"/>
        <end position="931"/>
    </location>
</feature>
<sequence length="1107" mass="122517">MVETQSEIDFHQLLVPTPTNNGPPSHHSSSGSSGPSSDAGSFLIPENLSRSNSVFSFSRASFSSQLASLTSINLPQAETLAATVTSLPTARKAIRALSNAAEQIQSWIKKALRVLESLDAEEDVEWAAAAGRLGLDETHNTITRFETLINVYVLSIENLQMRPDIGDAKTEELQAVVEQMEVTLGGWENVRSDLRSIHKQVELAMEWEELWAKVLGDVGAEMDSLSQLVFEMEEKRHAAYQSDTQTGPGQHIDLNELENFIDEPSHKKTTANSRFSLPPFESSPLGSPIIENPEGDSNLLALFARMQPLRASLDFLPMRLSQFQSRAENIFPNACQELEDKRERLEKNWTDLSKEAENLRRELSEDRWVIVFRNAGRQAQKMCESVERSILKVQEAIQENYQSMNPAALGKRIESFEAKKMHYAPAINRVLAIIQKGLKDRLTVNGEILRLHKDLSSRMRDLTDAMEDLESLFEPYAARQNSHLRESISSIVSADRSLSSTTWAGTPGSSPPSSVDLPPQKLDGSIPTYGLNGITKQRMRSSSRPPPQTMGNKRSSLLPQTRRPTTPMSHASGSSLRRGVSPLPGPPSVYRQGAYAPAVKPATPRPGPAPLANKPRWSAVVKPSDTLAPTYRSSSTTPSTARKYTPRSISSNTALPLRSPLGREASSSPSVPMDGRESRQFRSFAERVADPSPARSGGLLDPVPYHRGRNSATPMAGTIRSPSSLAVHSQNRPTISRPPSALSRHYGRTPGVPLRSLEERTRSQRKRSTPVSTYTARIAIMASTAPHKDPTFRNYDSSSAKNYAKNRSGYPDKVIDIIINQHTSTGGKLDLLVDIGCGPGTATRSVAPHFQHAIGADPGQSMIETARSIPSSTKSGEPVTYEVCSANALSGLSALKQYPEGVDLITAATAAHWFEYPEFYREAAKILKPDGSIIIWSTNGYYVDERTTPNAKKLQELWQNFENEALVPYEMEGNRLTKELLASLPLPWSSYEGPNVDSETRELLKSFDEKDYRRLVFNEGGQVKPGEDFLLSRRVTLEQSRLMLGTVSPVTRWREAHKEKIEKGEIEDIVDQVLRRTRELLDETEEGKGQDWLEGGSGLVIMVIKKK</sequence>
<dbReference type="Gene3D" id="3.40.50.150">
    <property type="entry name" value="Vaccinia Virus protein VP39"/>
    <property type="match status" value="1"/>
</dbReference>
<feature type="compositionally biased region" description="Low complexity" evidence="2">
    <location>
        <begin position="628"/>
        <end position="642"/>
    </location>
</feature>
<dbReference type="EMBL" id="JAVRRF010000049">
    <property type="protein sequence ID" value="KAK5048871.1"/>
    <property type="molecule type" value="Genomic_DNA"/>
</dbReference>
<gene>
    <name evidence="4" type="ORF">LTR69_011216</name>
</gene>
<dbReference type="CDD" id="cd02440">
    <property type="entry name" value="AdoMet_MTases"/>
    <property type="match status" value="1"/>
</dbReference>
<reference evidence="4 5" key="1">
    <citation type="submission" date="2023-08" db="EMBL/GenBank/DDBJ databases">
        <title>Black Yeasts Isolated from many extreme environments.</title>
        <authorList>
            <person name="Coleine C."/>
            <person name="Stajich J.E."/>
            <person name="Selbmann L."/>
        </authorList>
    </citation>
    <scope>NUCLEOTIDE SEQUENCE [LARGE SCALE GENOMIC DNA]</scope>
    <source>
        <strain evidence="4 5">CCFEE 6328</strain>
    </source>
</reference>
<dbReference type="Pfam" id="PF08580">
    <property type="entry name" value="KAR9"/>
    <property type="match status" value="1"/>
</dbReference>
<proteinExistence type="predicted"/>
<feature type="compositionally biased region" description="Low complexity" evidence="2">
    <location>
        <begin position="22"/>
        <end position="37"/>
    </location>
</feature>